<proteinExistence type="predicted"/>
<keyword evidence="3" id="KW-1185">Reference proteome</keyword>
<evidence type="ECO:0000313" key="2">
    <source>
        <dbReference type="EMBL" id="KAJ7351380.1"/>
    </source>
</evidence>
<feature type="region of interest" description="Disordered" evidence="1">
    <location>
        <begin position="65"/>
        <end position="107"/>
    </location>
</feature>
<feature type="compositionally biased region" description="Basic and acidic residues" evidence="1">
    <location>
        <begin position="81"/>
        <end position="98"/>
    </location>
</feature>
<evidence type="ECO:0000256" key="1">
    <source>
        <dbReference type="SAM" id="MobiDB-lite"/>
    </source>
</evidence>
<accession>A0AAD7EU70</accession>
<reference evidence="2" key="1">
    <citation type="submission" date="2023-03" db="EMBL/GenBank/DDBJ databases">
        <title>Massive genome expansion in bonnet fungi (Mycena s.s.) driven by repeated elements and novel gene families across ecological guilds.</title>
        <authorList>
            <consortium name="Lawrence Berkeley National Laboratory"/>
            <person name="Harder C.B."/>
            <person name="Miyauchi S."/>
            <person name="Viragh M."/>
            <person name="Kuo A."/>
            <person name="Thoen E."/>
            <person name="Andreopoulos B."/>
            <person name="Lu D."/>
            <person name="Skrede I."/>
            <person name="Drula E."/>
            <person name="Henrissat B."/>
            <person name="Morin E."/>
            <person name="Kohler A."/>
            <person name="Barry K."/>
            <person name="LaButti K."/>
            <person name="Morin E."/>
            <person name="Salamov A."/>
            <person name="Lipzen A."/>
            <person name="Mereny Z."/>
            <person name="Hegedus B."/>
            <person name="Baldrian P."/>
            <person name="Stursova M."/>
            <person name="Weitz H."/>
            <person name="Taylor A."/>
            <person name="Grigoriev I.V."/>
            <person name="Nagy L.G."/>
            <person name="Martin F."/>
            <person name="Kauserud H."/>
        </authorList>
    </citation>
    <scope>NUCLEOTIDE SEQUENCE</scope>
    <source>
        <strain evidence="2">CBHHK002</strain>
    </source>
</reference>
<evidence type="ECO:0000313" key="3">
    <source>
        <dbReference type="Proteomes" id="UP001218218"/>
    </source>
</evidence>
<dbReference type="Proteomes" id="UP001218218">
    <property type="component" value="Unassembled WGS sequence"/>
</dbReference>
<dbReference type="AlphaFoldDB" id="A0AAD7EU70"/>
<organism evidence="2 3">
    <name type="scientific">Mycena albidolilacea</name>
    <dbReference type="NCBI Taxonomy" id="1033008"/>
    <lineage>
        <taxon>Eukaryota</taxon>
        <taxon>Fungi</taxon>
        <taxon>Dikarya</taxon>
        <taxon>Basidiomycota</taxon>
        <taxon>Agaricomycotina</taxon>
        <taxon>Agaricomycetes</taxon>
        <taxon>Agaricomycetidae</taxon>
        <taxon>Agaricales</taxon>
        <taxon>Marasmiineae</taxon>
        <taxon>Mycenaceae</taxon>
        <taxon>Mycena</taxon>
    </lineage>
</organism>
<comment type="caution">
    <text evidence="2">The sequence shown here is derived from an EMBL/GenBank/DDBJ whole genome shotgun (WGS) entry which is preliminary data.</text>
</comment>
<sequence length="135" mass="14598">MAGSMQTDADFRDDQQVEQVKAVPVGTGSTDKASTQGMIAYTLKQEAILRGGKRQPRVPIVDLLVQQSGTEDGEDDNDDNTGLREEDNSDIDAERGVMESDEELVMGEDVDDMLVGTWVVGRAAHPDDAENAEDA</sequence>
<gene>
    <name evidence="2" type="ORF">DFH08DRAFT_806100</name>
</gene>
<protein>
    <submittedName>
        <fullName evidence="2">Uncharacterized protein</fullName>
    </submittedName>
</protein>
<dbReference type="EMBL" id="JARIHO010000013">
    <property type="protein sequence ID" value="KAJ7351380.1"/>
    <property type="molecule type" value="Genomic_DNA"/>
</dbReference>
<name>A0AAD7EU70_9AGAR</name>
<feature type="region of interest" description="Disordered" evidence="1">
    <location>
        <begin position="1"/>
        <end position="34"/>
    </location>
</feature>